<gene>
    <name evidence="1" type="ORF">ACFPIJ_57895</name>
</gene>
<keyword evidence="2" id="KW-1185">Reference proteome</keyword>
<organism evidence="1 2">
    <name type="scientific">Dactylosporangium cerinum</name>
    <dbReference type="NCBI Taxonomy" id="1434730"/>
    <lineage>
        <taxon>Bacteria</taxon>
        <taxon>Bacillati</taxon>
        <taxon>Actinomycetota</taxon>
        <taxon>Actinomycetes</taxon>
        <taxon>Micromonosporales</taxon>
        <taxon>Micromonosporaceae</taxon>
        <taxon>Dactylosporangium</taxon>
    </lineage>
</organism>
<reference evidence="2" key="1">
    <citation type="journal article" date="2019" name="Int. J. Syst. Evol. Microbiol.">
        <title>The Global Catalogue of Microorganisms (GCM) 10K type strain sequencing project: providing services to taxonomists for standard genome sequencing and annotation.</title>
        <authorList>
            <consortium name="The Broad Institute Genomics Platform"/>
            <consortium name="The Broad Institute Genome Sequencing Center for Infectious Disease"/>
            <person name="Wu L."/>
            <person name="Ma J."/>
        </authorList>
    </citation>
    <scope>NUCLEOTIDE SEQUENCE [LARGE SCALE GENOMIC DNA]</scope>
    <source>
        <strain evidence="2">CGMCC 4.7152</strain>
    </source>
</reference>
<name>A0ABV9WIX6_9ACTN</name>
<evidence type="ECO:0000313" key="2">
    <source>
        <dbReference type="Proteomes" id="UP001595912"/>
    </source>
</evidence>
<dbReference type="Proteomes" id="UP001595912">
    <property type="component" value="Unassembled WGS sequence"/>
</dbReference>
<accession>A0ABV9WIX6</accession>
<dbReference type="EMBL" id="JBHSIU010000126">
    <property type="protein sequence ID" value="MFC5007472.1"/>
    <property type="molecule type" value="Genomic_DNA"/>
</dbReference>
<evidence type="ECO:0000313" key="1">
    <source>
        <dbReference type="EMBL" id="MFC5007472.1"/>
    </source>
</evidence>
<sequence length="104" mass="11028">MALLCELLETGLVVHEAPALQQAARRGESIADAVLTIAADLGVRLRQASRHVVPPPGPGEWTPFASVYLCPAEPRCGREWLKTAGVTPPHCLVAGLPLRRSDAG</sequence>
<comment type="caution">
    <text evidence="1">The sequence shown here is derived from an EMBL/GenBank/DDBJ whole genome shotgun (WGS) entry which is preliminary data.</text>
</comment>
<proteinExistence type="predicted"/>
<dbReference type="RefSeq" id="WP_380128115.1">
    <property type="nucleotide sequence ID" value="NZ_JBHSIU010000126.1"/>
</dbReference>
<protein>
    <submittedName>
        <fullName evidence="1">Uncharacterized protein</fullName>
    </submittedName>
</protein>